<protein>
    <recommendedName>
        <fullName evidence="3">Chromosome partition protein smc</fullName>
    </recommendedName>
</protein>
<proteinExistence type="predicted"/>
<sequence length="494" mass="56948">MYEKWYGIKEINSCCIYTMYKKAGIKMSLFATIPGSFFSVLSSGNKEIYLDAIMLLHQMFKYELNIRVDDYLTSLIAQIEDKEFTPEADDDATEGSLTPNVKARLILNRLVKTGWVDKEFLDGSFIEIITPRDYAIQVMKLLSELNDHTLHEYNSLVFATYSSLKQAKEEHRGQMYEAVLSAKANTERLTFELKSLYHGIRSYLRRIQEQSDVNILLKNHFEEYKRMSDRIYHPIKTMDSIHRYMAPIQGILSDVLADEELMDNMRSRAMTIRKYESHEEASQEIITLIDYVLDVYQSVGGIVNEIDRKHSTYTKSSIDKIQYLMTADQSIKGKLVELLKGYAQSTNTARSKIGEMLERNVRVNRQEFLDGKSLYHKNVRSRRVNLNPLEISDNQTFSDSAMAGMLQQIKKGYPIARIRAYVDSLFASGNSEVSSETIPVDNDTDFILLILAIVRANERGMTYKVQMKEGRHEKNGYTIPNLTISRKVAKHLVE</sequence>
<gene>
    <name evidence="1" type="ORF">B8V81_3678</name>
</gene>
<evidence type="ECO:0000313" key="2">
    <source>
        <dbReference type="Proteomes" id="UP000234789"/>
    </source>
</evidence>
<evidence type="ECO:0000313" key="1">
    <source>
        <dbReference type="EMBL" id="PLT45247.1"/>
    </source>
</evidence>
<keyword evidence="2" id="KW-1185">Reference proteome</keyword>
<dbReference type="AlphaFoldDB" id="A0A2N5N4G3"/>
<name>A0A2N5N4G3_9BACL</name>
<dbReference type="OrthoDB" id="9807828at2"/>
<accession>A0A2N5N4G3</accession>
<dbReference type="InterPro" id="IPR043773">
    <property type="entry name" value="JetA"/>
</dbReference>
<dbReference type="Proteomes" id="UP000234789">
    <property type="component" value="Unassembled WGS sequence"/>
</dbReference>
<dbReference type="EMBL" id="NFEZ01000004">
    <property type="protein sequence ID" value="PLT45247.1"/>
    <property type="molecule type" value="Genomic_DNA"/>
</dbReference>
<organism evidence="1 2">
    <name type="scientific">Paenibacillus pasadenensis</name>
    <dbReference type="NCBI Taxonomy" id="217090"/>
    <lineage>
        <taxon>Bacteria</taxon>
        <taxon>Bacillati</taxon>
        <taxon>Bacillota</taxon>
        <taxon>Bacilli</taxon>
        <taxon>Bacillales</taxon>
        <taxon>Paenibacillaceae</taxon>
        <taxon>Paenibacillus</taxon>
    </lineage>
</organism>
<dbReference type="RefSeq" id="WP_127464467.1">
    <property type="nucleotide sequence ID" value="NZ_BIMM01000032.1"/>
</dbReference>
<reference evidence="1 2" key="1">
    <citation type="submission" date="2017-05" db="EMBL/GenBank/DDBJ databases">
        <title>Functional genome analysis of Paenibacillus pasadenensis strain R16: insights on endophytic life style and antifungal activity.</title>
        <authorList>
            <person name="Passera A."/>
            <person name="Marcolungo L."/>
            <person name="Casati P."/>
            <person name="Brasca M."/>
            <person name="Quaglino F."/>
            <person name="Delledonne M."/>
        </authorList>
    </citation>
    <scope>NUCLEOTIDE SEQUENCE [LARGE SCALE GENOMIC DNA]</scope>
    <source>
        <strain evidence="1 2">R16</strain>
    </source>
</reference>
<evidence type="ECO:0008006" key="3">
    <source>
        <dbReference type="Google" id="ProtNLM"/>
    </source>
</evidence>
<dbReference type="Pfam" id="PF18982">
    <property type="entry name" value="JetA"/>
    <property type="match status" value="1"/>
</dbReference>
<comment type="caution">
    <text evidence="1">The sequence shown here is derived from an EMBL/GenBank/DDBJ whole genome shotgun (WGS) entry which is preliminary data.</text>
</comment>